<dbReference type="OrthoDB" id="29306at2759"/>
<dbReference type="Gene3D" id="1.25.40.10">
    <property type="entry name" value="Tetratricopeptide repeat domain"/>
    <property type="match status" value="1"/>
</dbReference>
<evidence type="ECO:0000256" key="4">
    <source>
        <dbReference type="ARBA" id="ARBA00022840"/>
    </source>
</evidence>
<evidence type="ECO:0000256" key="1">
    <source>
        <dbReference type="ARBA" id="ARBA00022574"/>
    </source>
</evidence>
<dbReference type="EMBL" id="JAMYWD010000006">
    <property type="protein sequence ID" value="KAJ4968393.1"/>
    <property type="molecule type" value="Genomic_DNA"/>
</dbReference>
<keyword evidence="2" id="KW-0677">Repeat</keyword>
<feature type="compositionally biased region" description="Polar residues" evidence="6">
    <location>
        <begin position="1735"/>
        <end position="1753"/>
    </location>
</feature>
<protein>
    <recommendedName>
        <fullName evidence="7">BEACH domain-containing protein</fullName>
    </recommendedName>
</protein>
<keyword evidence="4" id="KW-0067">ATP-binding</keyword>
<evidence type="ECO:0000259" key="7">
    <source>
        <dbReference type="PROSITE" id="PS50197"/>
    </source>
</evidence>
<evidence type="ECO:0000256" key="6">
    <source>
        <dbReference type="SAM" id="MobiDB-lite"/>
    </source>
</evidence>
<feature type="compositionally biased region" description="Acidic residues" evidence="6">
    <location>
        <begin position="1756"/>
        <end position="1770"/>
    </location>
</feature>
<keyword evidence="9" id="KW-1185">Reference proteome</keyword>
<dbReference type="SUPFAM" id="SSF48371">
    <property type="entry name" value="ARM repeat"/>
    <property type="match status" value="1"/>
</dbReference>
<dbReference type="Pfam" id="PF00012">
    <property type="entry name" value="HSP70"/>
    <property type="match status" value="1"/>
</dbReference>
<feature type="region of interest" description="Disordered" evidence="6">
    <location>
        <begin position="1716"/>
        <end position="1776"/>
    </location>
</feature>
<dbReference type="Gene3D" id="1.20.1250.20">
    <property type="entry name" value="MFS general substrate transporter like domains"/>
    <property type="match status" value="1"/>
</dbReference>
<dbReference type="InterPro" id="IPR019775">
    <property type="entry name" value="WD40_repeat_CS"/>
</dbReference>
<dbReference type="SUPFAM" id="SSF81837">
    <property type="entry name" value="BEACH domain"/>
    <property type="match status" value="1"/>
</dbReference>
<comment type="caution">
    <text evidence="8">The sequence shown here is derived from an EMBL/GenBank/DDBJ whole genome shotgun (WGS) entry which is preliminary data.</text>
</comment>
<dbReference type="Gene3D" id="2.130.10.10">
    <property type="entry name" value="YVTN repeat-like/Quinoprotein amine dehydrogenase"/>
    <property type="match status" value="2"/>
</dbReference>
<dbReference type="SMART" id="SM00320">
    <property type="entry name" value="WD40"/>
    <property type="match status" value="3"/>
</dbReference>
<dbReference type="InterPro" id="IPR011009">
    <property type="entry name" value="Kinase-like_dom_sf"/>
</dbReference>
<dbReference type="Gene3D" id="1.10.510.10">
    <property type="entry name" value="Transferase(Phosphotransferase) domain 1"/>
    <property type="match status" value="2"/>
</dbReference>
<dbReference type="SMART" id="SM01026">
    <property type="entry name" value="Beach"/>
    <property type="match status" value="1"/>
</dbReference>
<dbReference type="Gene3D" id="3.90.640.10">
    <property type="entry name" value="Actin, Chain A, domain 4"/>
    <property type="match status" value="1"/>
</dbReference>
<dbReference type="PROSITE" id="PS00678">
    <property type="entry name" value="WD_REPEATS_1"/>
    <property type="match status" value="1"/>
</dbReference>
<dbReference type="InterPro" id="IPR036372">
    <property type="entry name" value="BEACH_dom_sf"/>
</dbReference>
<proteinExistence type="predicted"/>
<evidence type="ECO:0000256" key="5">
    <source>
        <dbReference type="PROSITE-ProRule" id="PRU00221"/>
    </source>
</evidence>
<dbReference type="InterPro" id="IPR013126">
    <property type="entry name" value="Hsp_70_fam"/>
</dbReference>
<feature type="repeat" description="WD" evidence="5">
    <location>
        <begin position="1548"/>
        <end position="1588"/>
    </location>
</feature>
<feature type="compositionally biased region" description="Polar residues" evidence="6">
    <location>
        <begin position="1716"/>
        <end position="1726"/>
    </location>
</feature>
<name>A0A9Q0KD83_9MAGN</name>
<dbReference type="Gene3D" id="3.30.420.40">
    <property type="match status" value="2"/>
</dbReference>
<evidence type="ECO:0000313" key="9">
    <source>
        <dbReference type="Proteomes" id="UP001141806"/>
    </source>
</evidence>
<dbReference type="Gene3D" id="3.30.30.30">
    <property type="match status" value="1"/>
</dbReference>
<evidence type="ECO:0000313" key="8">
    <source>
        <dbReference type="EMBL" id="KAJ4968393.1"/>
    </source>
</evidence>
<organism evidence="8 9">
    <name type="scientific">Protea cynaroides</name>
    <dbReference type="NCBI Taxonomy" id="273540"/>
    <lineage>
        <taxon>Eukaryota</taxon>
        <taxon>Viridiplantae</taxon>
        <taxon>Streptophyta</taxon>
        <taxon>Embryophyta</taxon>
        <taxon>Tracheophyta</taxon>
        <taxon>Spermatophyta</taxon>
        <taxon>Magnoliopsida</taxon>
        <taxon>Proteales</taxon>
        <taxon>Proteaceae</taxon>
        <taxon>Protea</taxon>
    </lineage>
</organism>
<dbReference type="InterPro" id="IPR001680">
    <property type="entry name" value="WD40_rpt"/>
</dbReference>
<evidence type="ECO:0000256" key="2">
    <source>
        <dbReference type="ARBA" id="ARBA00022737"/>
    </source>
</evidence>
<keyword evidence="1 5" id="KW-0853">WD repeat</keyword>
<dbReference type="InterPro" id="IPR043129">
    <property type="entry name" value="ATPase_NBD"/>
</dbReference>
<dbReference type="GO" id="GO:0005524">
    <property type="term" value="F:ATP binding"/>
    <property type="evidence" value="ECO:0007669"/>
    <property type="project" value="UniProtKB-KW"/>
</dbReference>
<dbReference type="PROSITE" id="PS50082">
    <property type="entry name" value="WD_REPEATS_2"/>
    <property type="match status" value="1"/>
</dbReference>
<dbReference type="GO" id="GO:0004672">
    <property type="term" value="F:protein kinase activity"/>
    <property type="evidence" value="ECO:0007669"/>
    <property type="project" value="InterPro"/>
</dbReference>
<dbReference type="PROSITE" id="PS50294">
    <property type="entry name" value="WD_REPEATS_REGION"/>
    <property type="match status" value="1"/>
</dbReference>
<evidence type="ECO:0000256" key="3">
    <source>
        <dbReference type="ARBA" id="ARBA00022741"/>
    </source>
</evidence>
<keyword evidence="3" id="KW-0547">Nucleotide-binding</keyword>
<dbReference type="PANTHER" id="PTHR46866">
    <property type="entry name" value="GH12955P"/>
    <property type="match status" value="1"/>
</dbReference>
<dbReference type="Proteomes" id="UP001141806">
    <property type="component" value="Unassembled WGS sequence"/>
</dbReference>
<accession>A0A9Q0KD83</accession>
<dbReference type="InterPro" id="IPR015943">
    <property type="entry name" value="WD40/YVTN_repeat-like_dom_sf"/>
</dbReference>
<dbReference type="PROSITE" id="PS50197">
    <property type="entry name" value="BEACH"/>
    <property type="match status" value="1"/>
</dbReference>
<dbReference type="InterPro" id="IPR000409">
    <property type="entry name" value="BEACH_dom"/>
</dbReference>
<dbReference type="Gene3D" id="1.10.1540.10">
    <property type="entry name" value="BEACH domain"/>
    <property type="match status" value="1"/>
</dbReference>
<sequence>MENQLCFECLQRHIQTDFSDKLIFCYGISDSALPFGYRAVVQLANSSGEVPSQFVLVCVPRHEDDCLTRYVDEYSLENLEASIICGISDMASANVDQDPENFNDGTLSSKTVSLHSGGNISECSVNFARADALAGEQSNGSSSCNFGRFSCLRTITALAPIAHVGMGSYSMIEDLACNFLSGSIEGHILSSLILLIEGKPTGRDGVNFLSLVGFPSFDEDNIPGCVRHPNIAPVLGMLTTPGYVNLLLPNNPYTLENILHYCPDVLRTEWHIRFLIYQILSALAYIHGLGVAHGDICLSSVMLSNSCWSWLSMCDKPQLRCKLGSGKWNMEVSYPNYSSSVGCCIKNCACQALYADLKLSPSKDWFSDNFKRWWQGDLSNYEYLLVLNKLAGRRWGDHAFHTVMPWVIDFSVKPDNNSDAGWRDLRKSKWRLAKGDEQLDFTYSTSEIPHHVSDECLSELAVCSYKARRLPLSILRTAVRSVYEPNEYPSNMQRLYQWTPDECIPEFYSDPQIFTSLHSGMNDLAVPSWANSPEEFIKVHRDALESNRVSAEIHHWIDITFGYKMSGQAAIAAKNVMLSSIEPTLPRSMGRRMLFTRPHPKRRAALEPWDVPEQRASLKCQTNGTDKPLLSTTAYLQELEEAASFCEHARRLSPIYHYHQRDLVVNLSSVKELPCENSKIEMPGTARSTGDYVESFSIDISGLLEYFESDDGDSMGFQELLLWKHKLSSMGCCSLDVAEDIFSVGCILAELYLKRPLFSSSSLTAYVESGILPQLMQELPPHAAVLVEACIQKDWQWRPSAKCLLQSPYFPSTVRSSYLFLAPLRLLAKDESRLQYAANFARQGALKAMGSFAAEMCAPYCLSLLLPSLSDAEAEWAFSLLKEFLQCLKPQAVKTLIVPTIQKILQATDYSHLKVSFLQDSFVREIWKQLGKQVYLETIHPLVISNLCISPHKNSASAASVLLIGSSEELGIPVTVHQTILPLIHCFGKGLCADGIDVLVRIGGLFGENFVAKQLLPLLRNAMLSCVDVSNVDKPEPMQSWNTLALIDIVVTLDGLVALLPRDMIIKELIQDKSNLHVKVLMQTHLDLPVLQVAATALVAVCQRIGPDLTALHVLPQLKELFDELAFSQEIIYGPSSVGRSLKVSRSKQNEDAQIESRMDLVLLLYPPFASLLGIEKLRQCCATWLLLEQFLQRSHNWKWEYTGESSRSSSENVNAQRPVFRNISTSEYNPAKLLLNGVGWSIPQSQGVRGSKNLFSYKQSENNQKTPDMRQPAASNLGKCEPWFWFPSPAASWNGPDFLGRIGGIKDELPWKIRASIIYSVRSHPGTLRSLAVTNDEYTVFTGGVGPGFKGTVQKWELSRMDRVSGYYGHEEVVNDISILSSSGRVASCDGTIHVWNSQTGKLISAYAEPSANSSHPMGSSFSGSRIGADQANMLNSNSLSGGMLNCAFGGSLYTCMHYLESVDKLVAGTGNGLLRFIDVARDQKLHLWKSESVETPFCSLVSAISSCGSDKMQDRASASTSWIAAGLSSGHCRLLDARSGSIVAFWQAHDGYITKLAAPEDHLLVSSSLDKTLRVWDLRRNWPSQSNVYSGNSDGVSGFCVWGQDVISISRNKIGLFSLSRHGDEQDGQQRILSQKLYTADRGTRNFSVLSSIIKRCAKIISECDLCEGGSVDSDVSSWIDLGSEPRNGDDARGDVKSAADEIADLVTGLKQALQQGDNPTTAQGIEEKPQQKETLQQESLVNPVPTNSANSEVEFETDEEESSDDSETQTPTKIQSCRDNSLCYNCIEQLAPRSHCKSRQLFLLMYDKLLGLFNWNDHFLELSKFWISKYFLKFALLHNNTSLDLSRSTMWLKFCLAVLILSNVAVSLESAVSSKDLGSKWMKAAVVNVKPGQSLISIPINKMSKKKSRVLVAFQGGNRLLGEEAARIIARYPDKVFLQVRDMIRKPLKYVKGIIDFHCLPFDLVEDSRGAAAIRIDDGYSAEELVAMFISYGNNLADFHSTLPIKDAVITVPLCLGQAERKGLLQAAKLAVIKVLLLINEHSGTALQYGKTDLVNQFQVKDVRWNTTLGGQRMELPLVEDFADDFNNQVGNGVDVRKFPKTMVKLKKQVKRTKEFECEGERLSFIYAQEGSLLLFVAIHWLHLQTLAFLYAGKGLSSRASSGPWKNHVVEQSNQGTGTNVISGKETDRIEASKFLEELFDQEVQDTVLQHLGWIVDIDHQAYCLVNFVISFSFGIGSIPWVLMLVSIKGLAGSVSTLCNWVITMVHLPLNWSKGGTFTLYTTMNVFSLAFVTPWVPKTEEKTFKEAQWPNFSSDDTLIMDARFLFDQMHERDTISWNTRSSGYARNRMMADVLDRVGRMSEWDVISWNAMVIVFLQHGDVVCPIDFVLVPGLVLNGELDAAAPAPMAILSYRSLRKQGKLETCDMANPKGDQSIRNGIHNSQLPEKTPSTWFEWEA</sequence>
<gene>
    <name evidence="8" type="ORF">NE237_015094</name>
</gene>
<dbReference type="InterPro" id="IPR016024">
    <property type="entry name" value="ARM-type_fold"/>
</dbReference>
<dbReference type="SUPFAM" id="SSF53067">
    <property type="entry name" value="Actin-like ATPase domain"/>
    <property type="match status" value="1"/>
</dbReference>
<reference evidence="8" key="1">
    <citation type="journal article" date="2023" name="Plant J.">
        <title>The genome of the king protea, Protea cynaroides.</title>
        <authorList>
            <person name="Chang J."/>
            <person name="Duong T.A."/>
            <person name="Schoeman C."/>
            <person name="Ma X."/>
            <person name="Roodt D."/>
            <person name="Barker N."/>
            <person name="Li Z."/>
            <person name="Van de Peer Y."/>
            <person name="Mizrachi E."/>
        </authorList>
    </citation>
    <scope>NUCLEOTIDE SEQUENCE</scope>
    <source>
        <tissue evidence="8">Young leaves</tissue>
    </source>
</reference>
<feature type="domain" description="BEACH" evidence="7">
    <location>
        <begin position="358"/>
        <end position="626"/>
    </location>
</feature>
<dbReference type="Pfam" id="PF00400">
    <property type="entry name" value="WD40"/>
    <property type="match status" value="2"/>
</dbReference>
<dbReference type="CDD" id="cd06071">
    <property type="entry name" value="Beach"/>
    <property type="match status" value="1"/>
</dbReference>
<dbReference type="InterPro" id="IPR036322">
    <property type="entry name" value="WD40_repeat_dom_sf"/>
</dbReference>
<dbReference type="InterPro" id="IPR011990">
    <property type="entry name" value="TPR-like_helical_dom_sf"/>
</dbReference>
<dbReference type="GO" id="GO:0140662">
    <property type="term" value="F:ATP-dependent protein folding chaperone"/>
    <property type="evidence" value="ECO:0007669"/>
    <property type="project" value="InterPro"/>
</dbReference>
<dbReference type="SMART" id="SM00220">
    <property type="entry name" value="S_TKc"/>
    <property type="match status" value="1"/>
</dbReference>
<dbReference type="PANTHER" id="PTHR46866:SF1">
    <property type="entry name" value="GH12955P"/>
    <property type="match status" value="1"/>
</dbReference>
<dbReference type="InterPro" id="IPR000719">
    <property type="entry name" value="Prot_kinase_dom"/>
</dbReference>
<dbReference type="InterPro" id="IPR036259">
    <property type="entry name" value="MFS_trans_sf"/>
</dbReference>
<dbReference type="SUPFAM" id="SSF56112">
    <property type="entry name" value="Protein kinase-like (PK-like)"/>
    <property type="match status" value="2"/>
</dbReference>
<dbReference type="Pfam" id="PF02138">
    <property type="entry name" value="Beach"/>
    <property type="match status" value="1"/>
</dbReference>
<dbReference type="SUPFAM" id="SSF50978">
    <property type="entry name" value="WD40 repeat-like"/>
    <property type="match status" value="1"/>
</dbReference>